<keyword evidence="3" id="KW-0408">Iron</keyword>
<feature type="domain" description="Rieske" evidence="5">
    <location>
        <begin position="11"/>
        <end position="75"/>
    </location>
</feature>
<sequence>MGQVNNRSQPIYLTTVDQVVPQIGRLNSVGDADIALFKLSDGRITAIENFCPLTKGSLLDGTVSGEHIYEPMREY</sequence>
<proteinExistence type="predicted"/>
<keyword evidence="2" id="KW-0479">Metal-binding</keyword>
<evidence type="ECO:0000313" key="6">
    <source>
        <dbReference type="EMBL" id="RBP00271.1"/>
    </source>
</evidence>
<keyword evidence="4" id="KW-0411">Iron-sulfur</keyword>
<dbReference type="GO" id="GO:0046872">
    <property type="term" value="F:metal ion binding"/>
    <property type="evidence" value="ECO:0007669"/>
    <property type="project" value="UniProtKB-KW"/>
</dbReference>
<dbReference type="Proteomes" id="UP000252254">
    <property type="component" value="Unassembled WGS sequence"/>
</dbReference>
<dbReference type="PROSITE" id="PS51296">
    <property type="entry name" value="RIESKE"/>
    <property type="match status" value="1"/>
</dbReference>
<protein>
    <recommendedName>
        <fullName evidence="5">Rieske domain-containing protein</fullName>
    </recommendedName>
</protein>
<dbReference type="SUPFAM" id="SSF50022">
    <property type="entry name" value="ISP domain"/>
    <property type="match status" value="1"/>
</dbReference>
<dbReference type="Pfam" id="PF00355">
    <property type="entry name" value="Rieske"/>
    <property type="match status" value="1"/>
</dbReference>
<evidence type="ECO:0000256" key="4">
    <source>
        <dbReference type="ARBA" id="ARBA00023014"/>
    </source>
</evidence>
<organism evidence="6 7">
    <name type="scientific">Paraliobacillus ryukyuensis</name>
    <dbReference type="NCBI Taxonomy" id="200904"/>
    <lineage>
        <taxon>Bacteria</taxon>
        <taxon>Bacillati</taxon>
        <taxon>Bacillota</taxon>
        <taxon>Bacilli</taxon>
        <taxon>Bacillales</taxon>
        <taxon>Bacillaceae</taxon>
        <taxon>Paraliobacillus</taxon>
    </lineage>
</organism>
<evidence type="ECO:0000256" key="2">
    <source>
        <dbReference type="ARBA" id="ARBA00022723"/>
    </source>
</evidence>
<dbReference type="Gene3D" id="2.102.10.10">
    <property type="entry name" value="Rieske [2Fe-2S] iron-sulphur domain"/>
    <property type="match status" value="1"/>
</dbReference>
<dbReference type="GO" id="GO:0016705">
    <property type="term" value="F:oxidoreductase activity, acting on paired donors, with incorporation or reduction of molecular oxygen"/>
    <property type="evidence" value="ECO:0007669"/>
    <property type="project" value="UniProtKB-ARBA"/>
</dbReference>
<keyword evidence="7" id="KW-1185">Reference proteome</keyword>
<evidence type="ECO:0000256" key="1">
    <source>
        <dbReference type="ARBA" id="ARBA00022714"/>
    </source>
</evidence>
<dbReference type="EMBL" id="QNRI01000002">
    <property type="protein sequence ID" value="RBP00271.1"/>
    <property type="molecule type" value="Genomic_DNA"/>
</dbReference>
<dbReference type="InterPro" id="IPR036922">
    <property type="entry name" value="Rieske_2Fe-2S_sf"/>
</dbReference>
<dbReference type="AlphaFoldDB" id="A0A366ECZ7"/>
<name>A0A366ECZ7_9BACI</name>
<keyword evidence="1" id="KW-0001">2Fe-2S</keyword>
<evidence type="ECO:0000313" key="7">
    <source>
        <dbReference type="Proteomes" id="UP000252254"/>
    </source>
</evidence>
<dbReference type="GO" id="GO:0051537">
    <property type="term" value="F:2 iron, 2 sulfur cluster binding"/>
    <property type="evidence" value="ECO:0007669"/>
    <property type="project" value="UniProtKB-KW"/>
</dbReference>
<evidence type="ECO:0000259" key="5">
    <source>
        <dbReference type="PROSITE" id="PS51296"/>
    </source>
</evidence>
<reference evidence="6 7" key="1">
    <citation type="submission" date="2018-06" db="EMBL/GenBank/DDBJ databases">
        <title>Genomic Encyclopedia of Type Strains, Phase IV (KMG-IV): sequencing the most valuable type-strain genomes for metagenomic binning, comparative biology and taxonomic classification.</title>
        <authorList>
            <person name="Goeker M."/>
        </authorList>
    </citation>
    <scope>NUCLEOTIDE SEQUENCE [LARGE SCALE GENOMIC DNA]</scope>
    <source>
        <strain evidence="6 7">DSM 15140</strain>
    </source>
</reference>
<dbReference type="InterPro" id="IPR017941">
    <property type="entry name" value="Rieske_2Fe-2S"/>
</dbReference>
<comment type="caution">
    <text evidence="6">The sequence shown here is derived from an EMBL/GenBank/DDBJ whole genome shotgun (WGS) entry which is preliminary data.</text>
</comment>
<accession>A0A366ECZ7</accession>
<dbReference type="GO" id="GO:0004497">
    <property type="term" value="F:monooxygenase activity"/>
    <property type="evidence" value="ECO:0007669"/>
    <property type="project" value="UniProtKB-ARBA"/>
</dbReference>
<evidence type="ECO:0000256" key="3">
    <source>
        <dbReference type="ARBA" id="ARBA00023004"/>
    </source>
</evidence>
<gene>
    <name evidence="6" type="ORF">DES48_10231</name>
</gene>